<dbReference type="AlphaFoldDB" id="A0A6A4WCW7"/>
<evidence type="ECO:0000313" key="1">
    <source>
        <dbReference type="EMBL" id="KAF0299781.1"/>
    </source>
</evidence>
<proteinExistence type="predicted"/>
<evidence type="ECO:0000313" key="2">
    <source>
        <dbReference type="Proteomes" id="UP000440578"/>
    </source>
</evidence>
<dbReference type="Proteomes" id="UP000440578">
    <property type="component" value="Unassembled WGS sequence"/>
</dbReference>
<comment type="caution">
    <text evidence="1">The sequence shown here is derived from an EMBL/GenBank/DDBJ whole genome shotgun (WGS) entry which is preliminary data.</text>
</comment>
<dbReference type="EMBL" id="VIIS01001332">
    <property type="protein sequence ID" value="KAF0299781.1"/>
    <property type="molecule type" value="Genomic_DNA"/>
</dbReference>
<accession>A0A6A4WCW7</accession>
<protein>
    <submittedName>
        <fullName evidence="1">Uncharacterized protein</fullName>
    </submittedName>
</protein>
<organism evidence="1 2">
    <name type="scientific">Amphibalanus amphitrite</name>
    <name type="common">Striped barnacle</name>
    <name type="synonym">Balanus amphitrite</name>
    <dbReference type="NCBI Taxonomy" id="1232801"/>
    <lineage>
        <taxon>Eukaryota</taxon>
        <taxon>Metazoa</taxon>
        <taxon>Ecdysozoa</taxon>
        <taxon>Arthropoda</taxon>
        <taxon>Crustacea</taxon>
        <taxon>Multicrustacea</taxon>
        <taxon>Cirripedia</taxon>
        <taxon>Thoracica</taxon>
        <taxon>Thoracicalcarea</taxon>
        <taxon>Balanomorpha</taxon>
        <taxon>Balanoidea</taxon>
        <taxon>Balanidae</taxon>
        <taxon>Amphibalaninae</taxon>
        <taxon>Amphibalanus</taxon>
    </lineage>
</organism>
<gene>
    <name evidence="1" type="ORF">FJT64_027566</name>
</gene>
<reference evidence="1 2" key="1">
    <citation type="submission" date="2019-07" db="EMBL/GenBank/DDBJ databases">
        <title>Draft genome assembly of a fouling barnacle, Amphibalanus amphitrite (Darwin, 1854): The first reference genome for Thecostraca.</title>
        <authorList>
            <person name="Kim W."/>
        </authorList>
    </citation>
    <scope>NUCLEOTIDE SEQUENCE [LARGE SCALE GENOMIC DNA]</scope>
    <source>
        <strain evidence="1">SNU_AA5</strain>
        <tissue evidence="1">Soma without cirri and trophi</tissue>
    </source>
</reference>
<keyword evidence="2" id="KW-1185">Reference proteome</keyword>
<sequence length="124" mass="16053">MIGSYDAEMICDFARDGRVRDDVMDIVWWKVYDEDDDYRRRSRDYDSPFRRYRMLRHRERGDRDRRRYRFSYRRYYDSPHYRRSRHYDYRRGLMRDDDYINGYRDWYNDDHFRSSLRVYTQGDR</sequence>
<name>A0A6A4WCW7_AMPAM</name>